<evidence type="ECO:0000313" key="2">
    <source>
        <dbReference type="Proteomes" id="UP001246473"/>
    </source>
</evidence>
<accession>A0AAP5UXP9</accession>
<gene>
    <name evidence="1" type="ORF">ParKJ_22710</name>
</gene>
<reference evidence="1" key="1">
    <citation type="submission" date="2022-08" db="EMBL/GenBank/DDBJ databases">
        <authorList>
            <person name="Kim S.-J."/>
        </authorList>
    </citation>
    <scope>NUCLEOTIDE SEQUENCE</scope>
    <source>
        <strain evidence="1">KJ</strain>
    </source>
</reference>
<protein>
    <submittedName>
        <fullName evidence="1">Uncharacterized protein</fullName>
    </submittedName>
</protein>
<evidence type="ECO:0000313" key="1">
    <source>
        <dbReference type="EMBL" id="MDT8840239.1"/>
    </source>
</evidence>
<sequence length="190" mass="20852">MATLFLDPLSSRIVHVHRCGSGPVPTEQVVISEDGKRALVPSELRVIDVPDDELPAEMHALNCAQYRYCDRMTKSDVEYSAPATLHLEPPVPIRATHEPEAGARDLLAPLHTRTTQGYREIAAHLRCAQALAALRGEDPSVHPIITARARVRGIPVVVAATQILEEVEVLYDEISRAETGIELARLDTSK</sequence>
<comment type="caution">
    <text evidence="1">The sequence shown here is derived from an EMBL/GenBank/DDBJ whole genome shotgun (WGS) entry which is preliminary data.</text>
</comment>
<organism evidence="1 2">
    <name type="scientific">Paraburkholderia fungorum</name>
    <dbReference type="NCBI Taxonomy" id="134537"/>
    <lineage>
        <taxon>Bacteria</taxon>
        <taxon>Pseudomonadati</taxon>
        <taxon>Pseudomonadota</taxon>
        <taxon>Betaproteobacteria</taxon>
        <taxon>Burkholderiales</taxon>
        <taxon>Burkholderiaceae</taxon>
        <taxon>Paraburkholderia</taxon>
    </lineage>
</organism>
<dbReference type="EMBL" id="JANSLM010000008">
    <property type="protein sequence ID" value="MDT8840239.1"/>
    <property type="molecule type" value="Genomic_DNA"/>
</dbReference>
<name>A0AAP5UXP9_9BURK</name>
<dbReference type="RefSeq" id="WP_315697110.1">
    <property type="nucleotide sequence ID" value="NZ_JANSLM010000008.1"/>
</dbReference>
<proteinExistence type="predicted"/>
<dbReference type="Proteomes" id="UP001246473">
    <property type="component" value="Unassembled WGS sequence"/>
</dbReference>
<dbReference type="AlphaFoldDB" id="A0AAP5UXP9"/>